<organism evidence="1 2">
    <name type="scientific">Rhodococcus triatomae</name>
    <dbReference type="NCBI Taxonomy" id="300028"/>
    <lineage>
        <taxon>Bacteria</taxon>
        <taxon>Bacillati</taxon>
        <taxon>Actinomycetota</taxon>
        <taxon>Actinomycetes</taxon>
        <taxon>Mycobacteriales</taxon>
        <taxon>Nocardiaceae</taxon>
        <taxon>Rhodococcus</taxon>
    </lineage>
</organism>
<accession>A0A1G8SL98</accession>
<sequence>MRRIPVPPGAQTLTRSVAASSSLSCNQVADPSSQARHRASSGDSVGQIAFQIRQGDTVGEGDDDGALMQVIGNLAHEAGDVLGCHGENDDLCAGGRFDVVCRGCLSCCALRR</sequence>
<protein>
    <submittedName>
        <fullName evidence="1">Uncharacterized protein</fullName>
    </submittedName>
</protein>
<keyword evidence="2" id="KW-1185">Reference proteome</keyword>
<gene>
    <name evidence="1" type="ORF">SAMN05444695_12229</name>
</gene>
<name>A0A1G8SL98_9NOCA</name>
<reference evidence="1 2" key="1">
    <citation type="submission" date="2016-10" db="EMBL/GenBank/DDBJ databases">
        <authorList>
            <person name="de Groot N.N."/>
        </authorList>
    </citation>
    <scope>NUCLEOTIDE SEQUENCE [LARGE SCALE GENOMIC DNA]</scope>
    <source>
        <strain evidence="1 2">DSM 44892</strain>
    </source>
</reference>
<dbReference type="Proteomes" id="UP000183263">
    <property type="component" value="Unassembled WGS sequence"/>
</dbReference>
<dbReference type="EMBL" id="FNDN01000022">
    <property type="protein sequence ID" value="SDJ30019.1"/>
    <property type="molecule type" value="Genomic_DNA"/>
</dbReference>
<dbReference type="AlphaFoldDB" id="A0A1G8SL98"/>
<evidence type="ECO:0000313" key="1">
    <source>
        <dbReference type="EMBL" id="SDJ30019.1"/>
    </source>
</evidence>
<proteinExistence type="predicted"/>
<evidence type="ECO:0000313" key="2">
    <source>
        <dbReference type="Proteomes" id="UP000183263"/>
    </source>
</evidence>